<dbReference type="PANTHER" id="PTHR37464:SF1">
    <property type="entry name" value="BLL2463 PROTEIN"/>
    <property type="match status" value="1"/>
</dbReference>
<accession>A0ABW2IKH8</accession>
<evidence type="ECO:0000256" key="2">
    <source>
        <dbReference type="SAM" id="Phobius"/>
    </source>
</evidence>
<dbReference type="Proteomes" id="UP001596492">
    <property type="component" value="Unassembled WGS sequence"/>
</dbReference>
<dbReference type="PANTHER" id="PTHR37464">
    <property type="entry name" value="BLL2463 PROTEIN"/>
    <property type="match status" value="1"/>
</dbReference>
<evidence type="ECO:0000259" key="3">
    <source>
        <dbReference type="Pfam" id="PF07584"/>
    </source>
</evidence>
<dbReference type="RefSeq" id="WP_382166557.1">
    <property type="nucleotide sequence ID" value="NZ_JBHTBR010000002.1"/>
</dbReference>
<protein>
    <submittedName>
        <fullName evidence="5">DUF4159 domain-containing protein</fullName>
    </submittedName>
</protein>
<evidence type="ECO:0000313" key="5">
    <source>
        <dbReference type="EMBL" id="MFC7291362.1"/>
    </source>
</evidence>
<keyword evidence="6" id="KW-1185">Reference proteome</keyword>
<evidence type="ECO:0000259" key="4">
    <source>
        <dbReference type="Pfam" id="PF13709"/>
    </source>
</evidence>
<dbReference type="Gene3D" id="3.40.50.880">
    <property type="match status" value="1"/>
</dbReference>
<dbReference type="InterPro" id="IPR024163">
    <property type="entry name" value="Aerotolerance_reg_N"/>
</dbReference>
<feature type="transmembrane region" description="Helical" evidence="2">
    <location>
        <begin position="6"/>
        <end position="27"/>
    </location>
</feature>
<keyword evidence="2" id="KW-0812">Transmembrane</keyword>
<dbReference type="NCBIfam" id="TIGR02226">
    <property type="entry name" value="two_anch"/>
    <property type="match status" value="1"/>
</dbReference>
<keyword evidence="2" id="KW-0472">Membrane</keyword>
<reference evidence="6" key="1">
    <citation type="journal article" date="2019" name="Int. J. Syst. Evol. Microbiol.">
        <title>The Global Catalogue of Microorganisms (GCM) 10K type strain sequencing project: providing services to taxonomists for standard genome sequencing and annotation.</title>
        <authorList>
            <consortium name="The Broad Institute Genomics Platform"/>
            <consortium name="The Broad Institute Genome Sequencing Center for Infectious Disease"/>
            <person name="Wu L."/>
            <person name="Ma J."/>
        </authorList>
    </citation>
    <scope>NUCLEOTIDE SEQUENCE [LARGE SCALE GENOMIC DNA]</scope>
    <source>
        <strain evidence="6">CCUG 51308</strain>
    </source>
</reference>
<feature type="domain" description="DUF4159" evidence="4">
    <location>
        <begin position="687"/>
        <end position="901"/>
    </location>
</feature>
<feature type="compositionally biased region" description="Polar residues" evidence="1">
    <location>
        <begin position="929"/>
        <end position="952"/>
    </location>
</feature>
<sequence length="973" mass="105387">MNMGPFFFAQPLALIGLLALPIIFWLLRATPPEPQRVALPSLALLEGLEPQEETPAKTPWWILALRFAAAALAIIGFAQPKLEPPQSINASTGPTLFIIDDGWTSANAWPNIKKSVLAEATTSIEAGGNIHLLFTAPSKQSRSIEDAFGGETIRKTMQVSQPSPWLPDFTLALEHLKESQFKPAKTIWFSDGLKHEGYEAFSEYLNSLSPLDIHSFAPPSAYAITNATTSPNGANISLKRIPKADPLELRVIAESMEGLSLASAVAAFQAGDSEAIAEFSIPSAVLNQVARFRILGSSSTGQVWLWDDQSLMPSVALADPQKSDQPLLEEYYYVRKALTPYAQIMEGDLEDMIARTPDAIILGDSSLVENVNADALQEYVENGGALIRFAGPKLAAANSQILTPTILRPATRALGGALAWEKPQPIAPFPTDKAFADIRTPAKTVLVRRQVLAQPSPSLSTLTWARLEDGTPLVTAKPVGRGIIILFHVTATPDWSDLPYDGAFLNMLRRATAAGNGKHHGVSDSEGALAPIRILDAFGALNAPSGNIAPIASDIFMVSHPSIDTPAGLYQGPQGSRALNAGQFAPDAIVNWPSNARVISAADHESRKGFEGVFLMAAFALLLIDLLVALWVSGRFRRFSKTALTGLALGLALPNLPLEGVQVAHAQTMASKPDISNKQKEAALRMRFAYVEAKNASLNLQLEAGLKGLTAELFRRTSVEPATPHSVKLGVDDLTLYPMIYFVPEREHDLSAKEISALNNYLRNGGSLVIDTRDAIPGQSMSNRLKDALSGLDVPPLQPTPADHVLSRSFYILDDFPGRIPSGQLWIEANTASSNPQTNTEGTSNSASHGDRVSRIFIGSSDWIGAWATDDRGRPLNPMDGQETRRELAYRFGINLVMCILTGNYKADQVHVPALLHRLEQEKGVEGGISNSPNTESQRPDFSSPPSGNPQNLDEFFDSMRRQRDLEESDDIQ</sequence>
<feature type="domain" description="Aerotolerance regulator N-terminal" evidence="3">
    <location>
        <begin position="7"/>
        <end position="80"/>
    </location>
</feature>
<dbReference type="InterPro" id="IPR011933">
    <property type="entry name" value="Double_TM_dom"/>
</dbReference>
<comment type="caution">
    <text evidence="5">The sequence shown here is derived from an EMBL/GenBank/DDBJ whole genome shotgun (WGS) entry which is preliminary data.</text>
</comment>
<dbReference type="Pfam" id="PF13709">
    <property type="entry name" value="DUF4159"/>
    <property type="match status" value="1"/>
</dbReference>
<feature type="transmembrane region" description="Helical" evidence="2">
    <location>
        <begin position="613"/>
        <end position="632"/>
    </location>
</feature>
<organism evidence="5 6">
    <name type="scientific">Hirschia litorea</name>
    <dbReference type="NCBI Taxonomy" id="1199156"/>
    <lineage>
        <taxon>Bacteria</taxon>
        <taxon>Pseudomonadati</taxon>
        <taxon>Pseudomonadota</taxon>
        <taxon>Alphaproteobacteria</taxon>
        <taxon>Hyphomonadales</taxon>
        <taxon>Hyphomonadaceae</taxon>
        <taxon>Hirschia</taxon>
    </lineage>
</organism>
<dbReference type="Gene3D" id="3.40.50.12140">
    <property type="entry name" value="Domain of unknown function DUF4159"/>
    <property type="match status" value="1"/>
</dbReference>
<dbReference type="SUPFAM" id="SSF52317">
    <property type="entry name" value="Class I glutamine amidotransferase-like"/>
    <property type="match status" value="1"/>
</dbReference>
<gene>
    <name evidence="5" type="ORF">ACFQS8_07015</name>
</gene>
<evidence type="ECO:0000256" key="1">
    <source>
        <dbReference type="SAM" id="MobiDB-lite"/>
    </source>
</evidence>
<evidence type="ECO:0000313" key="6">
    <source>
        <dbReference type="Proteomes" id="UP001596492"/>
    </source>
</evidence>
<keyword evidence="2" id="KW-1133">Transmembrane helix</keyword>
<dbReference type="Pfam" id="PF07584">
    <property type="entry name" value="BatA"/>
    <property type="match status" value="1"/>
</dbReference>
<dbReference type="InterPro" id="IPR025297">
    <property type="entry name" value="DUF4159"/>
</dbReference>
<name>A0ABW2IKH8_9PROT</name>
<dbReference type="InterPro" id="IPR029062">
    <property type="entry name" value="Class_I_gatase-like"/>
</dbReference>
<proteinExistence type="predicted"/>
<dbReference type="CDD" id="cd03143">
    <property type="entry name" value="A4_beta-galactosidase_middle_domain"/>
    <property type="match status" value="1"/>
</dbReference>
<feature type="region of interest" description="Disordered" evidence="1">
    <location>
        <begin position="925"/>
        <end position="973"/>
    </location>
</feature>
<dbReference type="EMBL" id="JBHTBR010000002">
    <property type="protein sequence ID" value="MFC7291362.1"/>
    <property type="molecule type" value="Genomic_DNA"/>
</dbReference>